<organism evidence="7 8">
    <name type="scientific">Acanthosepion pharaonis</name>
    <name type="common">Pharaoh cuttlefish</name>
    <name type="synonym">Sepia pharaonis</name>
    <dbReference type="NCBI Taxonomy" id="158019"/>
    <lineage>
        <taxon>Eukaryota</taxon>
        <taxon>Metazoa</taxon>
        <taxon>Spiralia</taxon>
        <taxon>Lophotrochozoa</taxon>
        <taxon>Mollusca</taxon>
        <taxon>Cephalopoda</taxon>
        <taxon>Coleoidea</taxon>
        <taxon>Decapodiformes</taxon>
        <taxon>Sepiida</taxon>
        <taxon>Sepiina</taxon>
        <taxon>Sepiidae</taxon>
        <taxon>Acanthosepion</taxon>
    </lineage>
</organism>
<evidence type="ECO:0000256" key="5">
    <source>
        <dbReference type="SAM" id="Coils"/>
    </source>
</evidence>
<feature type="region of interest" description="Disordered" evidence="6">
    <location>
        <begin position="123"/>
        <end position="211"/>
    </location>
</feature>
<dbReference type="GO" id="GO:0007165">
    <property type="term" value="P:signal transduction"/>
    <property type="evidence" value="ECO:0007669"/>
    <property type="project" value="InterPro"/>
</dbReference>
<evidence type="ECO:0000313" key="8">
    <source>
        <dbReference type="Proteomes" id="UP000597762"/>
    </source>
</evidence>
<feature type="region of interest" description="Disordered" evidence="6">
    <location>
        <begin position="20"/>
        <end position="92"/>
    </location>
</feature>
<keyword evidence="4 5" id="KW-0175">Coiled coil</keyword>
<feature type="compositionally biased region" description="Polar residues" evidence="6">
    <location>
        <begin position="131"/>
        <end position="155"/>
    </location>
</feature>
<reference evidence="7" key="1">
    <citation type="submission" date="2021-01" db="EMBL/GenBank/DDBJ databases">
        <authorList>
            <person name="Li R."/>
            <person name="Bekaert M."/>
        </authorList>
    </citation>
    <scope>NUCLEOTIDE SEQUENCE</scope>
    <source>
        <strain evidence="7">Farmed</strain>
    </source>
</reference>
<keyword evidence="8" id="KW-1185">Reference proteome</keyword>
<feature type="compositionally biased region" description="Polar residues" evidence="6">
    <location>
        <begin position="31"/>
        <end position="40"/>
    </location>
</feature>
<evidence type="ECO:0000256" key="2">
    <source>
        <dbReference type="ARBA" id="ARBA00006662"/>
    </source>
</evidence>
<accession>A0A812C6V0</accession>
<name>A0A812C6V0_ACAPH</name>
<comment type="subcellular location">
    <subcellularLocation>
        <location evidence="1">Golgi apparatus</location>
    </subcellularLocation>
</comment>
<dbReference type="InterPro" id="IPR026109">
    <property type="entry name" value="GKAP1"/>
</dbReference>
<evidence type="ECO:0000313" key="7">
    <source>
        <dbReference type="EMBL" id="CAE1263385.1"/>
    </source>
</evidence>
<dbReference type="PANTHER" id="PTHR14899:SF0">
    <property type="entry name" value="G KINASE-ANCHORING PROTEIN 1"/>
    <property type="match status" value="1"/>
</dbReference>
<proteinExistence type="inferred from homology"/>
<dbReference type="GO" id="GO:0005794">
    <property type="term" value="C:Golgi apparatus"/>
    <property type="evidence" value="ECO:0007669"/>
    <property type="project" value="UniProtKB-SubCell"/>
</dbReference>
<evidence type="ECO:0000256" key="4">
    <source>
        <dbReference type="ARBA" id="ARBA00023054"/>
    </source>
</evidence>
<comment type="similarity">
    <text evidence="2">Belongs to the GKAP1 family.</text>
</comment>
<dbReference type="AlphaFoldDB" id="A0A812C6V0"/>
<feature type="coiled-coil region" evidence="5">
    <location>
        <begin position="244"/>
        <end position="342"/>
    </location>
</feature>
<evidence type="ECO:0000256" key="6">
    <source>
        <dbReference type="SAM" id="MobiDB-lite"/>
    </source>
</evidence>
<dbReference type="PANTHER" id="PTHR14899">
    <property type="entry name" value="G KINASE ANCHORING PROTEIN 1"/>
    <property type="match status" value="1"/>
</dbReference>
<feature type="compositionally biased region" description="Basic residues" evidence="6">
    <location>
        <begin position="41"/>
        <end position="50"/>
    </location>
</feature>
<feature type="compositionally biased region" description="Basic and acidic residues" evidence="6">
    <location>
        <begin position="172"/>
        <end position="186"/>
    </location>
</feature>
<evidence type="ECO:0000256" key="1">
    <source>
        <dbReference type="ARBA" id="ARBA00004555"/>
    </source>
</evidence>
<dbReference type="Proteomes" id="UP000597762">
    <property type="component" value="Unassembled WGS sequence"/>
</dbReference>
<comment type="caution">
    <text evidence="7">The sequence shown here is derived from an EMBL/GenBank/DDBJ whole genome shotgun (WGS) entry which is preliminary data.</text>
</comment>
<feature type="compositionally biased region" description="Polar residues" evidence="6">
    <location>
        <begin position="75"/>
        <end position="87"/>
    </location>
</feature>
<sequence>MAAPCIKVSQSRFAALRIDNDSDEEVKKPVKNNTHSTQQQPKKKVKKKKVVSNETAELKQLAFGKPTSKTKKSQNRNNQNLSPSVTDKQWEDWKRVDEEYTSDIYEKDLQQALLLSKLEFEQKSSNKEKSGNITASIPTPVTNNNSSGNTKSQAAENKKKRRKERNTPITLEEYKNRSRQNAKEKNEEETEETEPPPPIQTKISAADGDPNYFENVKDGVHRILKKEKMQEEYQKQYAVQSVLTAKHAEEMKQKDEELNRLREKVNSLEDELKKVKKRNRQLAIILSQAEIKEKSDILEQVDNLNSVKDELTDQVIKLTQDLEQEKSKVHNYKAELDKLKGSKHKGDSKHV</sequence>
<dbReference type="EMBL" id="CAHIKZ030001413">
    <property type="protein sequence ID" value="CAE1263385.1"/>
    <property type="molecule type" value="Genomic_DNA"/>
</dbReference>
<gene>
    <name evidence="7" type="ORF">SPHA_33658</name>
</gene>
<evidence type="ECO:0000256" key="3">
    <source>
        <dbReference type="ARBA" id="ARBA00023034"/>
    </source>
</evidence>
<keyword evidence="3" id="KW-0333">Golgi apparatus</keyword>
<dbReference type="OrthoDB" id="5864420at2759"/>
<protein>
    <recommendedName>
        <fullName evidence="9">G kinase-anchoring protein 1</fullName>
    </recommendedName>
</protein>
<evidence type="ECO:0008006" key="9">
    <source>
        <dbReference type="Google" id="ProtNLM"/>
    </source>
</evidence>
<dbReference type="PRINTS" id="PR02083">
    <property type="entry name" value="GKINASEAP1"/>
</dbReference>